<feature type="domain" description="AMP-dependent synthetase/ligase" evidence="1">
    <location>
        <begin position="16"/>
        <end position="374"/>
    </location>
</feature>
<name>A0ABT4MNM9_GORRU</name>
<dbReference type="InterPro" id="IPR025110">
    <property type="entry name" value="AMP-bd_C"/>
</dbReference>
<organism evidence="3 4">
    <name type="scientific">Gordonia rubripertincta</name>
    <name type="common">Rhodococcus corallinus</name>
    <dbReference type="NCBI Taxonomy" id="36822"/>
    <lineage>
        <taxon>Bacteria</taxon>
        <taxon>Bacillati</taxon>
        <taxon>Actinomycetota</taxon>
        <taxon>Actinomycetes</taxon>
        <taxon>Mycobacteriales</taxon>
        <taxon>Gordoniaceae</taxon>
        <taxon>Gordonia</taxon>
    </lineage>
</organism>
<comment type="caution">
    <text evidence="3">The sequence shown here is derived from an EMBL/GenBank/DDBJ whole genome shotgun (WGS) entry which is preliminary data.</text>
</comment>
<dbReference type="Pfam" id="PF00501">
    <property type="entry name" value="AMP-binding"/>
    <property type="match status" value="1"/>
</dbReference>
<dbReference type="InterPro" id="IPR042099">
    <property type="entry name" value="ANL_N_sf"/>
</dbReference>
<dbReference type="InterPro" id="IPR020845">
    <property type="entry name" value="AMP-binding_CS"/>
</dbReference>
<dbReference type="SUPFAM" id="SSF56801">
    <property type="entry name" value="Acetyl-CoA synthetase-like"/>
    <property type="match status" value="1"/>
</dbReference>
<dbReference type="PANTHER" id="PTHR43767">
    <property type="entry name" value="LONG-CHAIN-FATTY-ACID--COA LIGASE"/>
    <property type="match status" value="1"/>
</dbReference>
<dbReference type="Gene3D" id="3.30.300.30">
    <property type="match status" value="1"/>
</dbReference>
<feature type="domain" description="AMP-binding enzyme C-terminal" evidence="2">
    <location>
        <begin position="425"/>
        <end position="495"/>
    </location>
</feature>
<gene>
    <name evidence="3" type="ORF">O4213_01305</name>
</gene>
<dbReference type="InterPro" id="IPR050237">
    <property type="entry name" value="ATP-dep_AMP-bd_enzyme"/>
</dbReference>
<dbReference type="PROSITE" id="PS00455">
    <property type="entry name" value="AMP_BINDING"/>
    <property type="match status" value="1"/>
</dbReference>
<accession>A0ABT4MNM9</accession>
<dbReference type="InterPro" id="IPR000873">
    <property type="entry name" value="AMP-dep_synth/lig_dom"/>
</dbReference>
<dbReference type="PANTHER" id="PTHR43767:SF1">
    <property type="entry name" value="NONRIBOSOMAL PEPTIDE SYNTHASE PES1 (EUROFUNG)-RELATED"/>
    <property type="match status" value="1"/>
</dbReference>
<evidence type="ECO:0000313" key="3">
    <source>
        <dbReference type="EMBL" id="MCZ4548600.1"/>
    </source>
</evidence>
<protein>
    <submittedName>
        <fullName evidence="3">Class I adenylate-forming enzyme family protein</fullName>
    </submittedName>
</protein>
<evidence type="ECO:0000259" key="1">
    <source>
        <dbReference type="Pfam" id="PF00501"/>
    </source>
</evidence>
<reference evidence="3" key="1">
    <citation type="submission" date="2022-12" db="EMBL/GenBank/DDBJ databases">
        <authorList>
            <person name="Krivoruchko A.V."/>
            <person name="Elkin A."/>
        </authorList>
    </citation>
    <scope>NUCLEOTIDE SEQUENCE</scope>
    <source>
        <strain evidence="3">IEGM 1388</strain>
    </source>
</reference>
<proteinExistence type="predicted"/>
<sequence>MTTNRYSNFGYSVLTAQRERGPDRIALVHDTDRISYKDLDDDVNRVANALLAAGIKPGVRVATLLSSTLSVAKIYLAQNKIGSVLCALNPYWDESTLQAIVAEVEATAFVYDSEFDAVVDRLRPLFPAIEQWVRTGAAADVIEPAIDLDALTAKASIDEPHLGASGSDPLALFFTSGSTGLPKAVIYTHASGLAVARDLWVDVPTGHDGSLGTGPIIWGVGFIAVAAPALAAGLRLVLEENFGPDQFLETVPREKITHISVTPSFFAELLSDDRHRGVDLTSLRVAMLGGEPLLPALQERIHERLPQLDLFGYYGQTEAPYSVIGRRGDDDVADGAVGRARFGGAVRVVDGGGQPVVDQVGEIQIRGPHVTAGYANRPEATEQALVDGWFIGGDVGSIDQKGRVTVLGRRADAIERDGTMTLPTQIEDVASRVHGVLEAGAVGIGDDTGRTHILLVISIRGDQEAVVAHVERRLDESLPGPARPDRIVVADSLPHAVDGSGGRGKLLRRKLIEDYSNVFAATSGRR</sequence>
<dbReference type="RefSeq" id="WP_301569087.1">
    <property type="nucleotide sequence ID" value="NZ_JAPWIE010000001.1"/>
</dbReference>
<dbReference type="InterPro" id="IPR045851">
    <property type="entry name" value="AMP-bd_C_sf"/>
</dbReference>
<evidence type="ECO:0000259" key="2">
    <source>
        <dbReference type="Pfam" id="PF13193"/>
    </source>
</evidence>
<dbReference type="Proteomes" id="UP001067235">
    <property type="component" value="Unassembled WGS sequence"/>
</dbReference>
<dbReference type="Gene3D" id="3.40.50.12780">
    <property type="entry name" value="N-terminal domain of ligase-like"/>
    <property type="match status" value="1"/>
</dbReference>
<dbReference type="Pfam" id="PF13193">
    <property type="entry name" value="AMP-binding_C"/>
    <property type="match status" value="1"/>
</dbReference>
<keyword evidence="4" id="KW-1185">Reference proteome</keyword>
<dbReference type="EMBL" id="JAPWIE010000001">
    <property type="protein sequence ID" value="MCZ4548600.1"/>
    <property type="molecule type" value="Genomic_DNA"/>
</dbReference>
<evidence type="ECO:0000313" key="4">
    <source>
        <dbReference type="Proteomes" id="UP001067235"/>
    </source>
</evidence>